<keyword evidence="5" id="KW-1003">Cell membrane</keyword>
<reference evidence="6 7" key="1">
    <citation type="submission" date="2018-03" db="EMBL/GenBank/DDBJ databases">
        <title>Genomic Encyclopedia of Archaeal and Bacterial Type Strains, Phase II (KMG-II): from individual species to whole genera.</title>
        <authorList>
            <person name="Goeker M."/>
        </authorList>
    </citation>
    <scope>NUCLEOTIDE SEQUENCE [LARGE SCALE GENOMIC DNA]</scope>
    <source>
        <strain evidence="6 7">DSM 100214</strain>
    </source>
</reference>
<gene>
    <name evidence="5" type="primary">tatC</name>
    <name evidence="6" type="ORF">CLV62_13615</name>
</gene>
<dbReference type="PRINTS" id="PR01840">
    <property type="entry name" value="TATCFAMILY"/>
</dbReference>
<comment type="caution">
    <text evidence="6">The sequence shown here is derived from an EMBL/GenBank/DDBJ whole genome shotgun (WGS) entry which is preliminary data.</text>
</comment>
<keyword evidence="3 5" id="KW-1133">Transmembrane helix</keyword>
<dbReference type="GO" id="GO:0065002">
    <property type="term" value="P:intracellular protein transmembrane transport"/>
    <property type="evidence" value="ECO:0007669"/>
    <property type="project" value="TreeGrafter"/>
</dbReference>
<protein>
    <recommendedName>
        <fullName evidence="5">Sec-independent protein translocase protein TatC</fullName>
    </recommendedName>
</protein>
<dbReference type="NCBIfam" id="TIGR00945">
    <property type="entry name" value="tatC"/>
    <property type="match status" value="1"/>
</dbReference>
<dbReference type="GO" id="GO:0043953">
    <property type="term" value="P:protein transport by the Tat complex"/>
    <property type="evidence" value="ECO:0007669"/>
    <property type="project" value="UniProtKB-UniRule"/>
</dbReference>
<proteinExistence type="inferred from homology"/>
<sequence length="270" mass="30994">MVNKSQTFWEHLDELRASLIRIAMATIVFGIAAFLFKEELFTIVLAPKNDNFITYRVLQYIGNYFFPSAVTLGAFSVKLINTGLAEQFIIHMKVAMYTGFLCASPYILYLLFRFVSPALYANEKKYTLRMVGGGYLLFIIGTLMSYLLIFPLTFRFLGTYQVSDDVENMITLQSYIDTLMMLSLMMGIVFEMPILCWLFAKFGFLSASFMRHYRRYAIVIILVIAAVITPTADIFTLILVTLPMYLLYEISILIVHRTINKSLIVTNGYE</sequence>
<comment type="function">
    <text evidence="5">Part of the twin-arginine translocation (Tat) system that transports large folded proteins containing a characteristic twin-arginine motif in their signal peptide across membranes.</text>
</comment>
<dbReference type="OrthoDB" id="9777044at2"/>
<feature type="transmembrane region" description="Helical" evidence="5">
    <location>
        <begin position="95"/>
        <end position="115"/>
    </location>
</feature>
<feature type="transmembrane region" description="Helical" evidence="5">
    <location>
        <begin position="178"/>
        <end position="200"/>
    </location>
</feature>
<evidence type="ECO:0000256" key="3">
    <source>
        <dbReference type="ARBA" id="ARBA00022989"/>
    </source>
</evidence>
<accession>A0A2V3PKF8</accession>
<dbReference type="HAMAP" id="MF_00902">
    <property type="entry name" value="TatC"/>
    <property type="match status" value="1"/>
</dbReference>
<feature type="transmembrane region" description="Helical" evidence="5">
    <location>
        <begin position="57"/>
        <end position="75"/>
    </location>
</feature>
<keyword evidence="7" id="KW-1185">Reference proteome</keyword>
<dbReference type="GO" id="GO:0009977">
    <property type="term" value="F:proton motive force dependent protein transmembrane transporter activity"/>
    <property type="evidence" value="ECO:0007669"/>
    <property type="project" value="TreeGrafter"/>
</dbReference>
<dbReference type="Pfam" id="PF00902">
    <property type="entry name" value="TatC"/>
    <property type="match status" value="1"/>
</dbReference>
<comment type="similarity">
    <text evidence="5">Belongs to the TatC family.</text>
</comment>
<evidence type="ECO:0000256" key="4">
    <source>
        <dbReference type="ARBA" id="ARBA00023136"/>
    </source>
</evidence>
<keyword evidence="2 5" id="KW-0812">Transmembrane</keyword>
<feature type="transmembrane region" description="Helical" evidence="5">
    <location>
        <begin position="18"/>
        <end position="36"/>
    </location>
</feature>
<evidence type="ECO:0000313" key="6">
    <source>
        <dbReference type="EMBL" id="PXV59394.1"/>
    </source>
</evidence>
<dbReference type="Proteomes" id="UP000247973">
    <property type="component" value="Unassembled WGS sequence"/>
</dbReference>
<dbReference type="PANTHER" id="PTHR30371">
    <property type="entry name" value="SEC-INDEPENDENT PROTEIN TRANSLOCASE PROTEIN TATC"/>
    <property type="match status" value="1"/>
</dbReference>
<feature type="transmembrane region" description="Helical" evidence="5">
    <location>
        <begin position="135"/>
        <end position="158"/>
    </location>
</feature>
<keyword evidence="5" id="KW-0653">Protein transport</keyword>
<comment type="subunit">
    <text evidence="5">Forms a complex with TatA.</text>
</comment>
<name>A0A2V3PKF8_9BACT</name>
<keyword evidence="5" id="KW-0813">Transport</keyword>
<keyword evidence="4 5" id="KW-0472">Membrane</keyword>
<dbReference type="GO" id="GO:0033281">
    <property type="term" value="C:TAT protein transport complex"/>
    <property type="evidence" value="ECO:0007669"/>
    <property type="project" value="UniProtKB-UniRule"/>
</dbReference>
<feature type="transmembrane region" description="Helical" evidence="5">
    <location>
        <begin position="212"/>
        <end position="228"/>
    </location>
</feature>
<evidence type="ECO:0000256" key="2">
    <source>
        <dbReference type="ARBA" id="ARBA00022692"/>
    </source>
</evidence>
<evidence type="ECO:0000256" key="5">
    <source>
        <dbReference type="HAMAP-Rule" id="MF_00902"/>
    </source>
</evidence>
<dbReference type="EMBL" id="QICL01000036">
    <property type="protein sequence ID" value="PXV59394.1"/>
    <property type="molecule type" value="Genomic_DNA"/>
</dbReference>
<feature type="transmembrane region" description="Helical" evidence="5">
    <location>
        <begin position="234"/>
        <end position="255"/>
    </location>
</feature>
<dbReference type="PANTHER" id="PTHR30371:SF0">
    <property type="entry name" value="SEC-INDEPENDENT PROTEIN TRANSLOCASE PROTEIN TATC, CHLOROPLASTIC-RELATED"/>
    <property type="match status" value="1"/>
</dbReference>
<comment type="subcellular location">
    <subcellularLocation>
        <location evidence="5">Cell membrane</location>
        <topology evidence="5">Multi-pass membrane protein</topology>
    </subcellularLocation>
    <subcellularLocation>
        <location evidence="1">Membrane</location>
        <topology evidence="1">Multi-pass membrane protein</topology>
    </subcellularLocation>
</comment>
<evidence type="ECO:0000256" key="1">
    <source>
        <dbReference type="ARBA" id="ARBA00004141"/>
    </source>
</evidence>
<dbReference type="InterPro" id="IPR002033">
    <property type="entry name" value="TatC"/>
</dbReference>
<dbReference type="RefSeq" id="WP_110312322.1">
    <property type="nucleotide sequence ID" value="NZ_QICL01000036.1"/>
</dbReference>
<keyword evidence="5" id="KW-0811">Translocation</keyword>
<evidence type="ECO:0000313" key="7">
    <source>
        <dbReference type="Proteomes" id="UP000247973"/>
    </source>
</evidence>
<dbReference type="AlphaFoldDB" id="A0A2V3PKF8"/>
<organism evidence="6 7">
    <name type="scientific">Dysgonomonas alginatilytica</name>
    <dbReference type="NCBI Taxonomy" id="1605892"/>
    <lineage>
        <taxon>Bacteria</taxon>
        <taxon>Pseudomonadati</taxon>
        <taxon>Bacteroidota</taxon>
        <taxon>Bacteroidia</taxon>
        <taxon>Bacteroidales</taxon>
        <taxon>Dysgonomonadaceae</taxon>
        <taxon>Dysgonomonas</taxon>
    </lineage>
</organism>